<evidence type="ECO:0000256" key="4">
    <source>
        <dbReference type="SAM" id="MobiDB-lite"/>
    </source>
</evidence>
<dbReference type="GO" id="GO:1904680">
    <property type="term" value="F:peptide transmembrane transporter activity"/>
    <property type="evidence" value="ECO:0007669"/>
    <property type="project" value="TreeGrafter"/>
</dbReference>
<evidence type="ECO:0000256" key="2">
    <source>
        <dbReference type="ARBA" id="ARBA00022448"/>
    </source>
</evidence>
<feature type="domain" description="Solute-binding protein family 5" evidence="5">
    <location>
        <begin position="99"/>
        <end position="503"/>
    </location>
</feature>
<dbReference type="Gene3D" id="3.10.105.10">
    <property type="entry name" value="Dipeptide-binding Protein, Domain 3"/>
    <property type="match status" value="1"/>
</dbReference>
<dbReference type="GO" id="GO:0015833">
    <property type="term" value="P:peptide transport"/>
    <property type="evidence" value="ECO:0007669"/>
    <property type="project" value="TreeGrafter"/>
</dbReference>
<organism evidence="6 7">
    <name type="scientific">Thermaerobacter marianensis (strain ATCC 700841 / DSM 12885 / JCM 10246 / 7p75a)</name>
    <dbReference type="NCBI Taxonomy" id="644966"/>
    <lineage>
        <taxon>Bacteria</taxon>
        <taxon>Bacillati</taxon>
        <taxon>Bacillota</taxon>
        <taxon>Clostridia</taxon>
        <taxon>Eubacteriales</taxon>
        <taxon>Clostridiales Family XVII. Incertae Sedis</taxon>
        <taxon>Thermaerobacter</taxon>
    </lineage>
</organism>
<keyword evidence="7" id="KW-1185">Reference proteome</keyword>
<dbReference type="HOGENOM" id="CLU_017028_8_6_9"/>
<dbReference type="AlphaFoldDB" id="E6SMH1"/>
<dbReference type="GO" id="GO:0043190">
    <property type="term" value="C:ATP-binding cassette (ABC) transporter complex"/>
    <property type="evidence" value="ECO:0007669"/>
    <property type="project" value="InterPro"/>
</dbReference>
<evidence type="ECO:0000313" key="6">
    <source>
        <dbReference type="EMBL" id="ADU50431.1"/>
    </source>
</evidence>
<protein>
    <submittedName>
        <fullName evidence="6">Extracellular solute-binding protein family 5</fullName>
    </submittedName>
</protein>
<dbReference type="Pfam" id="PF00496">
    <property type="entry name" value="SBP_bac_5"/>
    <property type="match status" value="1"/>
</dbReference>
<feature type="region of interest" description="Disordered" evidence="4">
    <location>
        <begin position="40"/>
        <end position="61"/>
    </location>
</feature>
<proteinExistence type="inferred from homology"/>
<name>E6SMH1_THEM7</name>
<dbReference type="RefSeq" id="WP_013494736.1">
    <property type="nucleotide sequence ID" value="NC_014831.1"/>
</dbReference>
<evidence type="ECO:0000256" key="3">
    <source>
        <dbReference type="ARBA" id="ARBA00022729"/>
    </source>
</evidence>
<feature type="region of interest" description="Disordered" evidence="4">
    <location>
        <begin position="582"/>
        <end position="605"/>
    </location>
</feature>
<reference evidence="7" key="2">
    <citation type="journal article" date="2010" name="Stand. Genomic Sci.">
        <title>Complete genome sequence of Thermaerobacter marianensis type strain (7p75aT).</title>
        <authorList>
            <person name="Han C."/>
            <person name="Gu W."/>
            <person name="Zhang X."/>
            <person name="Lapidus A."/>
            <person name="Nolan M."/>
            <person name="Copeland A."/>
            <person name="Lucas S."/>
            <person name="Glavina Del Rio T."/>
            <person name="Tice H."/>
            <person name="Cheng J."/>
            <person name="Tapia R."/>
            <person name="Goodwin L."/>
            <person name="Pitluck S."/>
            <person name="Pagani I."/>
            <person name="Ivanova N."/>
            <person name="Mavromatis K."/>
            <person name="Mikhailova N."/>
            <person name="Pati A."/>
            <person name="Chen A."/>
            <person name="Palaniappan K."/>
            <person name="Land M."/>
            <person name="Hauser L."/>
            <person name="Chang Y."/>
            <person name="Jeffries C."/>
            <person name="Schneider S."/>
            <person name="Rohde M."/>
            <person name="Goker M."/>
            <person name="Pukall R."/>
            <person name="Woyke T."/>
            <person name="Bristow J."/>
            <person name="Eisen J."/>
            <person name="Markowitz V."/>
            <person name="Hugenholtz P."/>
            <person name="Kyrpides N."/>
            <person name="Klenk H."/>
            <person name="Detter J."/>
        </authorList>
    </citation>
    <scope>NUCLEOTIDE SEQUENCE [LARGE SCALE GENOMIC DNA]</scope>
    <source>
        <strain evidence="7">ATCC 700841 / DSM 12885 / JCM 10246 / 7p75a</strain>
    </source>
</reference>
<evidence type="ECO:0000259" key="5">
    <source>
        <dbReference type="Pfam" id="PF00496"/>
    </source>
</evidence>
<feature type="compositionally biased region" description="Low complexity" evidence="4">
    <location>
        <begin position="592"/>
        <end position="605"/>
    </location>
</feature>
<feature type="compositionally biased region" description="Low complexity" evidence="4">
    <location>
        <begin position="40"/>
        <end position="49"/>
    </location>
</feature>
<comment type="similarity">
    <text evidence="1">Belongs to the bacterial solute-binding protein 5 family.</text>
</comment>
<dbReference type="Gene3D" id="3.40.190.10">
    <property type="entry name" value="Periplasmic binding protein-like II"/>
    <property type="match status" value="1"/>
</dbReference>
<dbReference type="InterPro" id="IPR030678">
    <property type="entry name" value="Peptide/Ni-bd"/>
</dbReference>
<keyword evidence="2" id="KW-0813">Transport</keyword>
<gene>
    <name evidence="6" type="ordered locus">Tmar_0306</name>
</gene>
<accession>E6SMH1</accession>
<dbReference type="STRING" id="644966.Tmar_0306"/>
<keyword evidence="3" id="KW-0732">Signal</keyword>
<dbReference type="EMBL" id="CP002344">
    <property type="protein sequence ID" value="ADU50431.1"/>
    <property type="molecule type" value="Genomic_DNA"/>
</dbReference>
<dbReference type="SUPFAM" id="SSF53850">
    <property type="entry name" value="Periplasmic binding protein-like II"/>
    <property type="match status" value="1"/>
</dbReference>
<dbReference type="PANTHER" id="PTHR30290">
    <property type="entry name" value="PERIPLASMIC BINDING COMPONENT OF ABC TRANSPORTER"/>
    <property type="match status" value="1"/>
</dbReference>
<dbReference type="Proteomes" id="UP000008915">
    <property type="component" value="Chromosome"/>
</dbReference>
<evidence type="ECO:0000313" key="7">
    <source>
        <dbReference type="Proteomes" id="UP000008915"/>
    </source>
</evidence>
<dbReference type="eggNOG" id="COG0747">
    <property type="taxonomic scope" value="Bacteria"/>
</dbReference>
<evidence type="ECO:0000256" key="1">
    <source>
        <dbReference type="ARBA" id="ARBA00005695"/>
    </source>
</evidence>
<dbReference type="InterPro" id="IPR039424">
    <property type="entry name" value="SBP_5"/>
</dbReference>
<dbReference type="InterPro" id="IPR000914">
    <property type="entry name" value="SBP_5_dom"/>
</dbReference>
<dbReference type="PIRSF" id="PIRSF002741">
    <property type="entry name" value="MppA"/>
    <property type="match status" value="1"/>
</dbReference>
<dbReference type="GO" id="GO:0042597">
    <property type="term" value="C:periplasmic space"/>
    <property type="evidence" value="ECO:0007669"/>
    <property type="project" value="UniProtKB-ARBA"/>
</dbReference>
<dbReference type="KEGG" id="tmr:Tmar_0306"/>
<reference evidence="6 7" key="1">
    <citation type="journal article" date="2010" name="Stand. Genomic Sci.">
        <title>Complete genome sequence of Thermaerobacter marianensis type strain (7p75a).</title>
        <authorList>
            <person name="Han C."/>
            <person name="Gu W."/>
            <person name="Zhang X."/>
            <person name="Lapidus A."/>
            <person name="Nolan M."/>
            <person name="Copeland A."/>
            <person name="Lucas S."/>
            <person name="Del Rio T.G."/>
            <person name="Tice H."/>
            <person name="Cheng J.F."/>
            <person name="Tapia R."/>
            <person name="Goodwin L."/>
            <person name="Pitluck S."/>
            <person name="Pagani I."/>
            <person name="Ivanova N."/>
            <person name="Mavromatis K."/>
            <person name="Mikhailova N."/>
            <person name="Pati A."/>
            <person name="Chen A."/>
            <person name="Palaniappan K."/>
            <person name="Land M."/>
            <person name="Hauser L."/>
            <person name="Chang Y.J."/>
            <person name="Jeffries C.D."/>
            <person name="Schneider S."/>
            <person name="Rohde M."/>
            <person name="Goker M."/>
            <person name="Pukall R."/>
            <person name="Woyke T."/>
            <person name="Bristow J."/>
            <person name="Eisen J.A."/>
            <person name="Markowitz V."/>
            <person name="Hugenholtz P."/>
            <person name="Kyrpides N.C."/>
            <person name="Klenk H.P."/>
            <person name="Detter J.C."/>
        </authorList>
    </citation>
    <scope>NUCLEOTIDE SEQUENCE [LARGE SCALE GENOMIC DNA]</scope>
    <source>
        <strain evidence="7">ATCC 700841 / DSM 12885 / JCM 10246 / 7p75a</strain>
    </source>
</reference>
<sequence length="605" mass="65841">MSEQTLNWRRRLGAAVILALVLVAAAGIWHLAGTAGPGPAVPADPTGAPATPPGDQPSVPELVLGSLGGFEGWNPLLTERHPLQPLLFRSLVRYNDRMEVEPDLAASWDVSDDGRVYTLHLAEASWQDGRPVTADDVVFSLTTRLHPRADRLAAYNLAPLDGAEAYLAELESLDREKAAGLLDEATWEARAQAAYGRWLKRGAVRAVDPRTVVVTFAEPYAPALELFTLPVVPAHAFASQAEALDPENPFHTGRPVGSGPYRLVSWVPGVQARLVARDDLPAEAAPGYRVVVVRFFRDQEELDRAVLAGEVDAGRLSPEAAREVVASREPLRLVEFPDLGYTYVAYNLRAPVLADPAVRRAIDLAVDRQAMVRDLFGRYAEPLTSPGLPGTWWAAPAPLPRHDPEAARAVLEAAGWKDADGDGVRERGEQRLAIQLLTHRENRYREEAAAMLAASLREVGIAVEVRLVDWPELVAALQEGRYEAALLGVAVGVDPDGYALWHSGGHLNFTGLHDAELDRLLEEGRRGGDRRAVYRQVQERLVQLQPALFLWQEIQVLAVRPGVDGPISGSPGGFFWNLAAWHPSDRQPTEPPGAGVEEPAAPARP</sequence>
<dbReference type="PANTHER" id="PTHR30290:SF9">
    <property type="entry name" value="OLIGOPEPTIDE-BINDING PROTEIN APPA"/>
    <property type="match status" value="1"/>
</dbReference>
<dbReference type="Gene3D" id="3.90.76.10">
    <property type="entry name" value="Dipeptide-binding Protein, Domain 1"/>
    <property type="match status" value="1"/>
</dbReference>